<protein>
    <submittedName>
        <fullName evidence="2">Uncharacterized protein</fullName>
    </submittedName>
</protein>
<accession>A0A8T0Q4X7</accession>
<dbReference type="AlphaFoldDB" id="A0A8T0Q4X7"/>
<name>A0A8T0Q4X7_PANVG</name>
<evidence type="ECO:0000313" key="2">
    <source>
        <dbReference type="EMBL" id="KAG2568385.1"/>
    </source>
</evidence>
<evidence type="ECO:0000256" key="1">
    <source>
        <dbReference type="SAM" id="MobiDB-lite"/>
    </source>
</evidence>
<proteinExistence type="predicted"/>
<organism evidence="2 3">
    <name type="scientific">Panicum virgatum</name>
    <name type="common">Blackwell switchgrass</name>
    <dbReference type="NCBI Taxonomy" id="38727"/>
    <lineage>
        <taxon>Eukaryota</taxon>
        <taxon>Viridiplantae</taxon>
        <taxon>Streptophyta</taxon>
        <taxon>Embryophyta</taxon>
        <taxon>Tracheophyta</taxon>
        <taxon>Spermatophyta</taxon>
        <taxon>Magnoliopsida</taxon>
        <taxon>Liliopsida</taxon>
        <taxon>Poales</taxon>
        <taxon>Poaceae</taxon>
        <taxon>PACMAD clade</taxon>
        <taxon>Panicoideae</taxon>
        <taxon>Panicodae</taxon>
        <taxon>Paniceae</taxon>
        <taxon>Panicinae</taxon>
        <taxon>Panicum</taxon>
        <taxon>Panicum sect. Hiantes</taxon>
    </lineage>
</organism>
<dbReference type="Proteomes" id="UP000823388">
    <property type="component" value="Chromosome 7N"/>
</dbReference>
<comment type="caution">
    <text evidence="2">The sequence shown here is derived from an EMBL/GenBank/DDBJ whole genome shotgun (WGS) entry which is preliminary data.</text>
</comment>
<keyword evidence="3" id="KW-1185">Reference proteome</keyword>
<evidence type="ECO:0000313" key="3">
    <source>
        <dbReference type="Proteomes" id="UP000823388"/>
    </source>
</evidence>
<dbReference type="EMBL" id="CM029050">
    <property type="protein sequence ID" value="KAG2568385.1"/>
    <property type="molecule type" value="Genomic_DNA"/>
</dbReference>
<gene>
    <name evidence="2" type="ORF">PVAP13_7NG315924</name>
</gene>
<feature type="region of interest" description="Disordered" evidence="1">
    <location>
        <begin position="1"/>
        <end position="37"/>
    </location>
</feature>
<sequence>MTASSGGGQPVRWSGGAGTRRPACATARRGEPGRRASTAALRSGVACPCGGAGTRRPAHVVVRLGGHVWPRGRIRGSAAVPVRGGGANERGRQAQSPAAWVQLRPTADGSSTCVLAGGSQSSFAWRSSGMGGHRQLGGSGSTDARQLKGGAATGCLRSAACTAGCSNSNCTRERDSRRKKKYPIHPWRRGRAGEFGCLPTNVILNIKR</sequence>
<reference evidence="2" key="1">
    <citation type="submission" date="2020-05" db="EMBL/GenBank/DDBJ databases">
        <title>WGS assembly of Panicum virgatum.</title>
        <authorList>
            <person name="Lovell J.T."/>
            <person name="Jenkins J."/>
            <person name="Shu S."/>
            <person name="Juenger T.E."/>
            <person name="Schmutz J."/>
        </authorList>
    </citation>
    <scope>NUCLEOTIDE SEQUENCE</scope>
    <source>
        <strain evidence="2">AP13</strain>
    </source>
</reference>